<name>I2B799_SHIBC</name>
<sequence>MPQLNQWGQPVGDPLPDWQPRPRPGAVTLEGRYCRVVPFSTGHASALYRAYQQAADPRSWTWLFQQPPASEAEYQTLAGQMATSHDPVFYTIIARDTGQPVGTFSLMRIDQQNGIVEVGHVHFSPALQRTRMATEAHWLLMRYVFDTLGYRRYEWKCDSLNQPSRHAATRLGFHAEGLFRQALVYKGRTRDTSWFSIIDKEWPGRNQAFMAWLSPDNFDGEGRQRQSLQHIAQALARP</sequence>
<keyword evidence="3" id="KW-0808">Transferase</keyword>
<dbReference type="KEGG" id="ebt:EBL_c13000"/>
<dbReference type="Gene3D" id="3.40.630.30">
    <property type="match status" value="1"/>
</dbReference>
<reference evidence="3 4" key="1">
    <citation type="journal article" date="2012" name="J. Bacteriol.">
        <title>Complete genome sequence of the B12-producing Shimwellia blattae strain DSM 4481, isolated from a cockroach.</title>
        <authorList>
            <person name="Brzuszkiewicz E."/>
            <person name="Waschkowitz T."/>
            <person name="Wiezer A."/>
            <person name="Daniel R."/>
        </authorList>
    </citation>
    <scope>NUCLEOTIDE SEQUENCE [LARGE SCALE GENOMIC DNA]</scope>
    <source>
        <strain evidence="4">ATCC 29907 / DSM 4481 / JCM 1650 / NBRC 105725 / CDC 9005-74</strain>
    </source>
</reference>
<dbReference type="PATRIC" id="fig|630626.3.peg.1251"/>
<dbReference type="InterPro" id="IPR000182">
    <property type="entry name" value="GNAT_dom"/>
</dbReference>
<feature type="domain" description="N-acetyltransferase" evidence="2">
    <location>
        <begin position="34"/>
        <end position="191"/>
    </location>
</feature>
<dbReference type="eggNOG" id="COG1670">
    <property type="taxonomic scope" value="Bacteria"/>
</dbReference>
<feature type="region of interest" description="Disordered" evidence="1">
    <location>
        <begin position="1"/>
        <end position="23"/>
    </location>
</feature>
<dbReference type="GO" id="GO:1990189">
    <property type="term" value="F:protein N-terminal-serine acetyltransferase activity"/>
    <property type="evidence" value="ECO:0007669"/>
    <property type="project" value="TreeGrafter"/>
</dbReference>
<dbReference type="EMBL" id="CP001560">
    <property type="protein sequence ID" value="AFJ46403.1"/>
    <property type="molecule type" value="Genomic_DNA"/>
</dbReference>
<dbReference type="PANTHER" id="PTHR43441">
    <property type="entry name" value="RIBOSOMAL-PROTEIN-SERINE ACETYLTRANSFERASE"/>
    <property type="match status" value="1"/>
</dbReference>
<dbReference type="HOGENOM" id="CLU_013985_1_2_6"/>
<keyword evidence="4" id="KW-1185">Reference proteome</keyword>
<evidence type="ECO:0000256" key="1">
    <source>
        <dbReference type="SAM" id="MobiDB-lite"/>
    </source>
</evidence>
<dbReference type="Pfam" id="PF13302">
    <property type="entry name" value="Acetyltransf_3"/>
    <property type="match status" value="1"/>
</dbReference>
<dbReference type="PANTHER" id="PTHR43441:SF2">
    <property type="entry name" value="FAMILY ACETYLTRANSFERASE, PUTATIVE (AFU_ORTHOLOGUE AFUA_7G00850)-RELATED"/>
    <property type="match status" value="1"/>
</dbReference>
<dbReference type="AlphaFoldDB" id="I2B799"/>
<dbReference type="FunFam" id="3.40.630.30:FF:000047">
    <property type="entry name" value="Acetyltransferase, GNAT family"/>
    <property type="match status" value="1"/>
</dbReference>
<dbReference type="PROSITE" id="PS51186">
    <property type="entry name" value="GNAT"/>
    <property type="match status" value="1"/>
</dbReference>
<dbReference type="OrthoDB" id="5295305at2"/>
<evidence type="ECO:0000313" key="4">
    <source>
        <dbReference type="Proteomes" id="UP000001955"/>
    </source>
</evidence>
<accession>I2B799</accession>
<dbReference type="SUPFAM" id="SSF55729">
    <property type="entry name" value="Acyl-CoA N-acyltransferases (Nat)"/>
    <property type="match status" value="1"/>
</dbReference>
<dbReference type="Proteomes" id="UP000001955">
    <property type="component" value="Chromosome"/>
</dbReference>
<dbReference type="STRING" id="630626.EBL_c13000"/>
<evidence type="ECO:0000259" key="2">
    <source>
        <dbReference type="PROSITE" id="PS51186"/>
    </source>
</evidence>
<evidence type="ECO:0000313" key="3">
    <source>
        <dbReference type="EMBL" id="AFJ46403.1"/>
    </source>
</evidence>
<gene>
    <name evidence="3" type="ordered locus">EBL_c13000</name>
</gene>
<protein>
    <submittedName>
        <fullName evidence="3">Putative GCN5-related N-acetyltransferase</fullName>
    </submittedName>
</protein>
<dbReference type="InterPro" id="IPR051908">
    <property type="entry name" value="Ribosomal_N-acetyltransferase"/>
</dbReference>
<organism evidence="3 4">
    <name type="scientific">Shimwellia blattae (strain ATCC 29907 / DSM 4481 / JCM 1650 / NBRC 105725 / CDC 9005-74)</name>
    <name type="common">Escherichia blattae</name>
    <dbReference type="NCBI Taxonomy" id="630626"/>
    <lineage>
        <taxon>Bacteria</taxon>
        <taxon>Pseudomonadati</taxon>
        <taxon>Pseudomonadota</taxon>
        <taxon>Gammaproteobacteria</taxon>
        <taxon>Enterobacterales</taxon>
        <taxon>Enterobacteriaceae</taxon>
        <taxon>Shimwellia</taxon>
    </lineage>
</organism>
<accession>K6VTF5</accession>
<dbReference type="RefSeq" id="WP_002439812.1">
    <property type="nucleotide sequence ID" value="NC_017910.1"/>
</dbReference>
<dbReference type="InterPro" id="IPR016181">
    <property type="entry name" value="Acyl_CoA_acyltransferase"/>
</dbReference>
<proteinExistence type="predicted"/>
<dbReference type="GO" id="GO:0008999">
    <property type="term" value="F:protein-N-terminal-alanine acetyltransferase activity"/>
    <property type="evidence" value="ECO:0007669"/>
    <property type="project" value="TreeGrafter"/>
</dbReference>